<dbReference type="AlphaFoldDB" id="A0A5C6DYH4"/>
<evidence type="ECO:0000313" key="1">
    <source>
        <dbReference type="EMBL" id="TWU41678.1"/>
    </source>
</evidence>
<comment type="caution">
    <text evidence="1">The sequence shown here is derived from an EMBL/GenBank/DDBJ whole genome shotgun (WGS) entry which is preliminary data.</text>
</comment>
<keyword evidence="2" id="KW-1185">Reference proteome</keyword>
<accession>A0A5C6DYH4</accession>
<protein>
    <submittedName>
        <fullName evidence="1">Uncharacterized protein</fullName>
    </submittedName>
</protein>
<dbReference type="Proteomes" id="UP000318288">
    <property type="component" value="Unassembled WGS sequence"/>
</dbReference>
<gene>
    <name evidence="1" type="ORF">Poly51_63920</name>
</gene>
<evidence type="ECO:0000313" key="2">
    <source>
        <dbReference type="Proteomes" id="UP000318288"/>
    </source>
</evidence>
<sequence>MVFTLGLRHTFVGRQRALALVQFLVIQTPPLRLGRCRKNLPLSAPSMSSFDLVTNEICIGDPVMGLARYDISLPPGRYSIGSGALAPPSDGKPLIDLDGPYIYILDASKADAFDRAFHELGNECSYNMMEMEARHADLENRVGVQIAFFWEQSLAGRSSEGQYSLDVSKVVPAA</sequence>
<name>A0A5C6DYH4_9BACT</name>
<proteinExistence type="predicted"/>
<reference evidence="1 2" key="1">
    <citation type="submission" date="2019-02" db="EMBL/GenBank/DDBJ databases">
        <title>Deep-cultivation of Planctomycetes and their phenomic and genomic characterization uncovers novel biology.</title>
        <authorList>
            <person name="Wiegand S."/>
            <person name="Jogler M."/>
            <person name="Boedeker C."/>
            <person name="Pinto D."/>
            <person name="Vollmers J."/>
            <person name="Rivas-Marin E."/>
            <person name="Kohn T."/>
            <person name="Peeters S.H."/>
            <person name="Heuer A."/>
            <person name="Rast P."/>
            <person name="Oberbeckmann S."/>
            <person name="Bunk B."/>
            <person name="Jeske O."/>
            <person name="Meyerdierks A."/>
            <person name="Storesund J.E."/>
            <person name="Kallscheuer N."/>
            <person name="Luecker S."/>
            <person name="Lage O.M."/>
            <person name="Pohl T."/>
            <person name="Merkel B.J."/>
            <person name="Hornburger P."/>
            <person name="Mueller R.-W."/>
            <person name="Bruemmer F."/>
            <person name="Labrenz M."/>
            <person name="Spormann A.M."/>
            <person name="Op Den Camp H."/>
            <person name="Overmann J."/>
            <person name="Amann R."/>
            <person name="Jetten M.S.M."/>
            <person name="Mascher T."/>
            <person name="Medema M.H."/>
            <person name="Devos D.P."/>
            <person name="Kaster A.-K."/>
            <person name="Ovreas L."/>
            <person name="Rohde M."/>
            <person name="Galperin M.Y."/>
            <person name="Jogler C."/>
        </authorList>
    </citation>
    <scope>NUCLEOTIDE SEQUENCE [LARGE SCALE GENOMIC DNA]</scope>
    <source>
        <strain evidence="1 2">Poly51</strain>
    </source>
</reference>
<organism evidence="1 2">
    <name type="scientific">Rubripirellula tenax</name>
    <dbReference type="NCBI Taxonomy" id="2528015"/>
    <lineage>
        <taxon>Bacteria</taxon>
        <taxon>Pseudomonadati</taxon>
        <taxon>Planctomycetota</taxon>
        <taxon>Planctomycetia</taxon>
        <taxon>Pirellulales</taxon>
        <taxon>Pirellulaceae</taxon>
        <taxon>Rubripirellula</taxon>
    </lineage>
</organism>
<dbReference type="EMBL" id="SJPW01000034">
    <property type="protein sequence ID" value="TWU41678.1"/>
    <property type="molecule type" value="Genomic_DNA"/>
</dbReference>